<reference evidence="11 12" key="1">
    <citation type="submission" date="2020-08" db="EMBL/GenBank/DDBJ databases">
        <title>Genomic Encyclopedia of Type Strains, Phase III (KMG-III): the genomes of soil and plant-associated and newly described type strains.</title>
        <authorList>
            <person name="Whitman W."/>
        </authorList>
    </citation>
    <scope>NUCLEOTIDE SEQUENCE [LARGE SCALE GENOMIC DNA]</scope>
    <source>
        <strain evidence="11 12">CECT 4462</strain>
    </source>
</reference>
<dbReference type="GO" id="GO:0003774">
    <property type="term" value="F:cytoskeletal motor activity"/>
    <property type="evidence" value="ECO:0007669"/>
    <property type="project" value="InterPro"/>
</dbReference>
<comment type="caution">
    <text evidence="11">The sequence shown here is derived from an EMBL/GenBank/DDBJ whole genome shotgun (WGS) entry which is preliminary data.</text>
</comment>
<evidence type="ECO:0000313" key="12">
    <source>
        <dbReference type="Proteomes" id="UP000549250"/>
    </source>
</evidence>
<organism evidence="11 12">
    <name type="scientific">Azomonas macrocytogenes</name>
    <name type="common">Azotobacter macrocytogenes</name>
    <dbReference type="NCBI Taxonomy" id="69962"/>
    <lineage>
        <taxon>Bacteria</taxon>
        <taxon>Pseudomonadati</taxon>
        <taxon>Pseudomonadota</taxon>
        <taxon>Gammaproteobacteria</taxon>
        <taxon>Pseudomonadales</taxon>
        <taxon>Pseudomonadaceae</taxon>
        <taxon>Azomonas</taxon>
    </lineage>
</organism>
<gene>
    <name evidence="11" type="ORF">FHR87_000199</name>
</gene>
<dbReference type="GO" id="GO:0009288">
    <property type="term" value="C:bacterial-type flagellum"/>
    <property type="evidence" value="ECO:0007669"/>
    <property type="project" value="InterPro"/>
</dbReference>
<accession>A0A839SYS1</accession>
<protein>
    <recommendedName>
        <fullName evidence="3">Flagellar FliJ protein</fullName>
    </recommendedName>
</protein>
<dbReference type="NCBIfam" id="TIGR02473">
    <property type="entry name" value="flagell_FliJ"/>
    <property type="match status" value="1"/>
</dbReference>
<dbReference type="InterPro" id="IPR018006">
    <property type="entry name" value="Flag_FliJ_proteobac"/>
</dbReference>
<comment type="similarity">
    <text evidence="2">Belongs to the FliJ family.</text>
</comment>
<dbReference type="InterPro" id="IPR052570">
    <property type="entry name" value="FliJ"/>
</dbReference>
<keyword evidence="11" id="KW-0282">Flagellum</keyword>
<dbReference type="AlphaFoldDB" id="A0A839SYS1"/>
<dbReference type="InterPro" id="IPR012823">
    <property type="entry name" value="Flagell_FliJ"/>
</dbReference>
<evidence type="ECO:0000256" key="9">
    <source>
        <dbReference type="ARBA" id="ARBA00023136"/>
    </source>
</evidence>
<proteinExistence type="inferred from homology"/>
<dbReference type="PRINTS" id="PR01004">
    <property type="entry name" value="FLGFLIJ"/>
</dbReference>
<keyword evidence="11" id="KW-0966">Cell projection</keyword>
<evidence type="ECO:0000256" key="6">
    <source>
        <dbReference type="ARBA" id="ARBA00022500"/>
    </source>
</evidence>
<evidence type="ECO:0000256" key="8">
    <source>
        <dbReference type="ARBA" id="ARBA00022927"/>
    </source>
</evidence>
<evidence type="ECO:0000256" key="7">
    <source>
        <dbReference type="ARBA" id="ARBA00022795"/>
    </source>
</evidence>
<dbReference type="EMBL" id="JACHXI010000001">
    <property type="protein sequence ID" value="MBB3101839.1"/>
    <property type="molecule type" value="Genomic_DNA"/>
</dbReference>
<evidence type="ECO:0000256" key="2">
    <source>
        <dbReference type="ARBA" id="ARBA00010004"/>
    </source>
</evidence>
<keyword evidence="12" id="KW-1185">Reference proteome</keyword>
<evidence type="ECO:0000256" key="1">
    <source>
        <dbReference type="ARBA" id="ARBA00004413"/>
    </source>
</evidence>
<dbReference type="GO" id="GO:0006935">
    <property type="term" value="P:chemotaxis"/>
    <property type="evidence" value="ECO:0007669"/>
    <property type="project" value="UniProtKB-KW"/>
</dbReference>
<keyword evidence="7" id="KW-1005">Bacterial flagellum biogenesis</keyword>
<dbReference type="PANTHER" id="PTHR38786">
    <property type="entry name" value="FLAGELLAR FLIJ PROTEIN"/>
    <property type="match status" value="1"/>
</dbReference>
<keyword evidence="5" id="KW-1003">Cell membrane</keyword>
<sequence length="151" mass="17802">MASSTAERLQPVIEMAERAEREAARKLGQGQVLLTQAEDKLGELERYYRDYQQQWLSRGSSGVSGQWLMNYQRFLAQMEVAVTQQQRSVAWHQDNLDKLRRQWQQRNARLDGLRKLVERYLRQARVAADRHEQKVLDEFCQRLAGRRPGTE</sequence>
<keyword evidence="10" id="KW-1006">Bacterial flagellum protein export</keyword>
<dbReference type="GO" id="GO:0015031">
    <property type="term" value="P:protein transport"/>
    <property type="evidence" value="ECO:0007669"/>
    <property type="project" value="UniProtKB-KW"/>
</dbReference>
<dbReference type="InterPro" id="IPR053716">
    <property type="entry name" value="Flag_assembly_chemotaxis_eff"/>
</dbReference>
<dbReference type="Pfam" id="PF02050">
    <property type="entry name" value="FliJ"/>
    <property type="match status" value="1"/>
</dbReference>
<dbReference type="Proteomes" id="UP000549250">
    <property type="component" value="Unassembled WGS sequence"/>
</dbReference>
<keyword evidence="4" id="KW-0813">Transport</keyword>
<dbReference type="GO" id="GO:0005886">
    <property type="term" value="C:plasma membrane"/>
    <property type="evidence" value="ECO:0007669"/>
    <property type="project" value="UniProtKB-SubCell"/>
</dbReference>
<keyword evidence="11" id="KW-0969">Cilium</keyword>
<dbReference type="Gene3D" id="1.10.287.1700">
    <property type="match status" value="1"/>
</dbReference>
<comment type="subcellular location">
    <subcellularLocation>
        <location evidence="1">Cell membrane</location>
        <topology evidence="1">Peripheral membrane protein</topology>
        <orientation evidence="1">Cytoplasmic side</orientation>
    </subcellularLocation>
</comment>
<dbReference type="GO" id="GO:0044781">
    <property type="term" value="P:bacterial-type flagellum organization"/>
    <property type="evidence" value="ECO:0007669"/>
    <property type="project" value="UniProtKB-KW"/>
</dbReference>
<evidence type="ECO:0000256" key="10">
    <source>
        <dbReference type="ARBA" id="ARBA00023225"/>
    </source>
</evidence>
<dbReference type="RefSeq" id="WP_183164826.1">
    <property type="nucleotide sequence ID" value="NZ_JACHXI010000001.1"/>
</dbReference>
<keyword evidence="9" id="KW-0472">Membrane</keyword>
<keyword evidence="8" id="KW-0653">Protein transport</keyword>
<dbReference type="PANTHER" id="PTHR38786:SF1">
    <property type="entry name" value="FLAGELLAR FLIJ PROTEIN"/>
    <property type="match status" value="1"/>
</dbReference>
<evidence type="ECO:0000256" key="5">
    <source>
        <dbReference type="ARBA" id="ARBA00022475"/>
    </source>
</evidence>
<name>A0A839SYS1_AZOMA</name>
<evidence type="ECO:0000256" key="4">
    <source>
        <dbReference type="ARBA" id="ARBA00022448"/>
    </source>
</evidence>
<dbReference type="PIRSF" id="PIRSF019404">
    <property type="entry name" value="FliJ"/>
    <property type="match status" value="1"/>
</dbReference>
<evidence type="ECO:0000313" key="11">
    <source>
        <dbReference type="EMBL" id="MBB3101839.1"/>
    </source>
</evidence>
<evidence type="ECO:0000256" key="3">
    <source>
        <dbReference type="ARBA" id="ARBA00020392"/>
    </source>
</evidence>
<keyword evidence="6" id="KW-0145">Chemotaxis</keyword>
<dbReference type="GO" id="GO:0071973">
    <property type="term" value="P:bacterial-type flagellum-dependent cell motility"/>
    <property type="evidence" value="ECO:0007669"/>
    <property type="project" value="InterPro"/>
</dbReference>